<accession>A0ABR0AB45</accession>
<feature type="region of interest" description="Disordered" evidence="1">
    <location>
        <begin position="38"/>
        <end position="79"/>
    </location>
</feature>
<proteinExistence type="predicted"/>
<reference evidence="2 3" key="1">
    <citation type="journal article" date="2023" name="Nucleic Acids Res.">
        <title>The hologenome of Daphnia magna reveals possible DNA methylation and microbiome-mediated evolution of the host genome.</title>
        <authorList>
            <person name="Chaturvedi A."/>
            <person name="Li X."/>
            <person name="Dhandapani V."/>
            <person name="Marshall H."/>
            <person name="Kissane S."/>
            <person name="Cuenca-Cambronero M."/>
            <person name="Asole G."/>
            <person name="Calvet F."/>
            <person name="Ruiz-Romero M."/>
            <person name="Marangio P."/>
            <person name="Guigo R."/>
            <person name="Rago D."/>
            <person name="Mirbahai L."/>
            <person name="Eastwood N."/>
            <person name="Colbourne J.K."/>
            <person name="Zhou J."/>
            <person name="Mallon E."/>
            <person name="Orsini L."/>
        </authorList>
    </citation>
    <scope>NUCLEOTIDE SEQUENCE [LARGE SCALE GENOMIC DNA]</scope>
    <source>
        <strain evidence="2">LRV0_1</strain>
    </source>
</reference>
<evidence type="ECO:0000313" key="2">
    <source>
        <dbReference type="EMBL" id="KAK4022198.1"/>
    </source>
</evidence>
<dbReference type="EMBL" id="JAOYFB010000037">
    <property type="protein sequence ID" value="KAK4022198.1"/>
    <property type="molecule type" value="Genomic_DNA"/>
</dbReference>
<name>A0ABR0AB45_9CRUS</name>
<feature type="compositionally biased region" description="Low complexity" evidence="1">
    <location>
        <begin position="69"/>
        <end position="79"/>
    </location>
</feature>
<protein>
    <submittedName>
        <fullName evidence="2">Uncharacterized protein</fullName>
    </submittedName>
</protein>
<evidence type="ECO:0000256" key="1">
    <source>
        <dbReference type="SAM" id="MobiDB-lite"/>
    </source>
</evidence>
<organism evidence="2 3">
    <name type="scientific">Daphnia magna</name>
    <dbReference type="NCBI Taxonomy" id="35525"/>
    <lineage>
        <taxon>Eukaryota</taxon>
        <taxon>Metazoa</taxon>
        <taxon>Ecdysozoa</taxon>
        <taxon>Arthropoda</taxon>
        <taxon>Crustacea</taxon>
        <taxon>Branchiopoda</taxon>
        <taxon>Diplostraca</taxon>
        <taxon>Cladocera</taxon>
        <taxon>Anomopoda</taxon>
        <taxon>Daphniidae</taxon>
        <taxon>Daphnia</taxon>
    </lineage>
</organism>
<keyword evidence="3" id="KW-1185">Reference proteome</keyword>
<comment type="caution">
    <text evidence="2">The sequence shown here is derived from an EMBL/GenBank/DDBJ whole genome shotgun (WGS) entry which is preliminary data.</text>
</comment>
<sequence>MRKSDTYIEKRLVLRDSVLPVINTPVSYKAPNRIPIKLRPPMSTGLSSATVPPLTNKPVCTSHPTPGEVVDVSTSVDDV</sequence>
<gene>
    <name evidence="2" type="ORF">OUZ56_007677</name>
</gene>
<dbReference type="Proteomes" id="UP001234178">
    <property type="component" value="Unassembled WGS sequence"/>
</dbReference>
<evidence type="ECO:0000313" key="3">
    <source>
        <dbReference type="Proteomes" id="UP001234178"/>
    </source>
</evidence>